<evidence type="ECO:0000313" key="10">
    <source>
        <dbReference type="Proteomes" id="UP000008837"/>
    </source>
</evidence>
<reference evidence="9 10" key="1">
    <citation type="journal article" date="2007" name="Proc. Natl. Acad. Sci. U.S.A.">
        <title>Dandruff-associated Malassezia genomes reveal convergent and divergent virulence traits shared with plant and human fungal pathogens.</title>
        <authorList>
            <person name="Xu J."/>
            <person name="Saunders C.W."/>
            <person name="Hu P."/>
            <person name="Grant R.A."/>
            <person name="Boekhout T."/>
            <person name="Kuramae E.E."/>
            <person name="Kronstad J.W."/>
            <person name="Deangelis Y.M."/>
            <person name="Reeder N.L."/>
            <person name="Johnstone K.R."/>
            <person name="Leland M."/>
            <person name="Fieno A.M."/>
            <person name="Begley W.M."/>
            <person name="Sun Y."/>
            <person name="Lacey M.P."/>
            <person name="Chaudhary T."/>
            <person name="Keough T."/>
            <person name="Chu L."/>
            <person name="Sears R."/>
            <person name="Yuan B."/>
            <person name="Dawson T.L.Jr."/>
        </authorList>
    </citation>
    <scope>NUCLEOTIDE SEQUENCE [LARGE SCALE GENOMIC DNA]</scope>
    <source>
        <strain evidence="10">ATCC MYA-4612 / CBS 7966</strain>
    </source>
</reference>
<evidence type="ECO:0000256" key="6">
    <source>
        <dbReference type="ARBA" id="ARBA00023128"/>
    </source>
</evidence>
<comment type="similarity">
    <text evidence="1 7">Belongs to the PDK/BCKDK protein kinase family.</text>
</comment>
<dbReference type="AlphaFoldDB" id="A8PSE3"/>
<sequence>MMLIKKQALGQAQGVHATHRLFTMTRSSTASSLSIPAPSTASASDQDAAALGRFFYRNSMINEWANHPAHRTTLQQLIMFGRSARRNRTLLMQSADYLRRELTIRIAHRLRDMQTIPFVAMSNEQLDSIYQFYWRTFETLRRMSKIESDEQNQHLIDVVTHLLSERKSKLDLTAGICRECIYYMEPEAVNLFLARMLRSQISREVLAKQHIALSLMQVAPEAKRTPNVVGMIDTQILVARSVQQSFEFAKSSLARTYGWDESDARMPSVEIFGDLQAQIAYLPAHLEFIVLELCKVSMQATMNHHTKTGQVPPIRILIVDSASKDEVIIRISDLGGGLRSVQSTEADSKPRFPTNVTRARGPSLLPGISSLPPVNEAEDTLLWSFHNLGKELERMNIQLDTTATLDHSQLHADGAETPDPTSSYPGGDGLMRLSVLNMDSRSGLPIVKLYAELFGGKLEFRAMDGYGTDIYLRLPKNGTTKELHE</sequence>
<keyword evidence="10" id="KW-1185">Reference proteome</keyword>
<evidence type="ECO:0000256" key="3">
    <source>
        <dbReference type="ARBA" id="ARBA00022741"/>
    </source>
</evidence>
<gene>
    <name evidence="9" type="ORF">MGL_0242</name>
</gene>
<keyword evidence="5 7" id="KW-0067">ATP-binding</keyword>
<dbReference type="InterPro" id="IPR036890">
    <property type="entry name" value="HATPase_C_sf"/>
</dbReference>
<evidence type="ECO:0000256" key="2">
    <source>
        <dbReference type="ARBA" id="ARBA00022679"/>
    </source>
</evidence>
<evidence type="ECO:0000256" key="4">
    <source>
        <dbReference type="ARBA" id="ARBA00022777"/>
    </source>
</evidence>
<evidence type="ECO:0000259" key="8">
    <source>
        <dbReference type="Pfam" id="PF10436"/>
    </source>
</evidence>
<name>A8PSE3_MALGO</name>
<dbReference type="GO" id="GO:0004740">
    <property type="term" value="F:pyruvate dehydrogenase (acetyl-transferring) kinase activity"/>
    <property type="evidence" value="ECO:0007669"/>
    <property type="project" value="TreeGrafter"/>
</dbReference>
<dbReference type="Pfam" id="PF10436">
    <property type="entry name" value="BCDHK_Adom3"/>
    <property type="match status" value="1"/>
</dbReference>
<keyword evidence="2 7" id="KW-0808">Transferase</keyword>
<dbReference type="STRING" id="425265.A8PSE3"/>
<dbReference type="InterPro" id="IPR036784">
    <property type="entry name" value="AK/P_DHK_N_sf"/>
</dbReference>
<dbReference type="InParanoid" id="A8PSE3"/>
<dbReference type="OrthoDB" id="3264224at2759"/>
<protein>
    <recommendedName>
        <fullName evidence="7">Protein-serine/threonine kinase</fullName>
        <ecNumber evidence="7">2.7.11.-</ecNumber>
    </recommendedName>
</protein>
<comment type="subcellular location">
    <subcellularLocation>
        <location evidence="7">Mitochondrion matrix</location>
    </subcellularLocation>
</comment>
<dbReference type="SUPFAM" id="SSF55874">
    <property type="entry name" value="ATPase domain of HSP90 chaperone/DNA topoisomerase II/histidine kinase"/>
    <property type="match status" value="2"/>
</dbReference>
<dbReference type="VEuPathDB" id="FungiDB:MGL_0242"/>
<dbReference type="GO" id="GO:0005524">
    <property type="term" value="F:ATP binding"/>
    <property type="evidence" value="ECO:0007669"/>
    <property type="project" value="UniProtKB-UniRule"/>
</dbReference>
<dbReference type="KEGG" id="mgl:MGL_0242"/>
<dbReference type="GO" id="GO:0010906">
    <property type="term" value="P:regulation of glucose metabolic process"/>
    <property type="evidence" value="ECO:0007669"/>
    <property type="project" value="TreeGrafter"/>
</dbReference>
<dbReference type="InterPro" id="IPR039028">
    <property type="entry name" value="BCKD/PDK"/>
</dbReference>
<dbReference type="Proteomes" id="UP000008837">
    <property type="component" value="Unassembled WGS sequence"/>
</dbReference>
<dbReference type="GeneID" id="5856773"/>
<dbReference type="GO" id="GO:0005759">
    <property type="term" value="C:mitochondrial matrix"/>
    <property type="evidence" value="ECO:0007669"/>
    <property type="project" value="UniProtKB-SubCell"/>
</dbReference>
<dbReference type="PANTHER" id="PTHR11947:SF25">
    <property type="entry name" value="[PYRUVATE DEHYDROGENASE (ACETYL-TRANSFERRING)] KINASE 2, MITOCHONDRIAL"/>
    <property type="match status" value="1"/>
</dbReference>
<dbReference type="InterPro" id="IPR018955">
    <property type="entry name" value="BCDHK/PDK_N"/>
</dbReference>
<keyword evidence="3 7" id="KW-0547">Nucleotide-binding</keyword>
<dbReference type="Gene3D" id="3.30.565.10">
    <property type="entry name" value="Histidine kinase-like ATPase, C-terminal domain"/>
    <property type="match status" value="2"/>
</dbReference>
<keyword evidence="6 7" id="KW-0496">Mitochondrion</keyword>
<evidence type="ECO:0000313" key="9">
    <source>
        <dbReference type="EMBL" id="EDP45253.1"/>
    </source>
</evidence>
<evidence type="ECO:0000256" key="5">
    <source>
        <dbReference type="ARBA" id="ARBA00022840"/>
    </source>
</evidence>
<proteinExistence type="inferred from homology"/>
<evidence type="ECO:0000256" key="7">
    <source>
        <dbReference type="RuleBase" id="RU366032"/>
    </source>
</evidence>
<evidence type="ECO:0000256" key="1">
    <source>
        <dbReference type="ARBA" id="ARBA00006155"/>
    </source>
</evidence>
<dbReference type="OMA" id="YWRTFET"/>
<dbReference type="Gene3D" id="1.20.140.20">
    <property type="entry name" value="Alpha-ketoacid/pyruvate dehydrogenase kinase, N-terminal domain"/>
    <property type="match status" value="1"/>
</dbReference>
<dbReference type="EC" id="2.7.11.-" evidence="7"/>
<accession>A8PSE3</accession>
<dbReference type="RefSeq" id="XP_001732467.1">
    <property type="nucleotide sequence ID" value="XM_001732415.1"/>
</dbReference>
<comment type="caution">
    <text evidence="9">The sequence shown here is derived from an EMBL/GenBank/DDBJ whole genome shotgun (WGS) entry which is preliminary data.</text>
</comment>
<dbReference type="EMBL" id="AAYY01000001">
    <property type="protein sequence ID" value="EDP45253.1"/>
    <property type="molecule type" value="Genomic_DNA"/>
</dbReference>
<dbReference type="PANTHER" id="PTHR11947">
    <property type="entry name" value="PYRUVATE DEHYDROGENASE KINASE"/>
    <property type="match status" value="1"/>
</dbReference>
<organism evidence="9 10">
    <name type="scientific">Malassezia globosa (strain ATCC MYA-4612 / CBS 7966)</name>
    <name type="common">Dandruff-associated fungus</name>
    <dbReference type="NCBI Taxonomy" id="425265"/>
    <lineage>
        <taxon>Eukaryota</taxon>
        <taxon>Fungi</taxon>
        <taxon>Dikarya</taxon>
        <taxon>Basidiomycota</taxon>
        <taxon>Ustilaginomycotina</taxon>
        <taxon>Malasseziomycetes</taxon>
        <taxon>Malasseziales</taxon>
        <taxon>Malasseziaceae</taxon>
        <taxon>Malassezia</taxon>
    </lineage>
</organism>
<dbReference type="SUPFAM" id="SSF69012">
    <property type="entry name" value="alpha-ketoacid dehydrogenase kinase, N-terminal domain"/>
    <property type="match status" value="1"/>
</dbReference>
<feature type="domain" description="Branched-chain alpha-ketoacid dehydrogenase kinase/Pyruvate dehydrogenase kinase N-terminal" evidence="8">
    <location>
        <begin position="72"/>
        <end position="233"/>
    </location>
</feature>
<keyword evidence="4 7" id="KW-0418">Kinase</keyword>